<comment type="subcellular location">
    <subcellularLocation>
        <location evidence="1">Membrane</location>
        <topology evidence="1">Multi-pass membrane protein</topology>
    </subcellularLocation>
</comment>
<reference evidence="8 9" key="1">
    <citation type="submission" date="2024-09" db="EMBL/GenBank/DDBJ databases">
        <title>Genome sequencing and assembly of Phytophthora oleae, isolate VK10A, causative agent of rot of olive drupes.</title>
        <authorList>
            <person name="Conti Taguali S."/>
            <person name="Riolo M."/>
            <person name="La Spada F."/>
            <person name="Cacciola S.O."/>
            <person name="Dionisio G."/>
        </authorList>
    </citation>
    <scope>NUCLEOTIDE SEQUENCE [LARGE SCALE GENOMIC DNA]</scope>
    <source>
        <strain evidence="8 9">VK10A</strain>
    </source>
</reference>
<dbReference type="SFLD" id="SFLDS00052">
    <property type="entry name" value="Ferric_Reductase_Domain"/>
    <property type="match status" value="1"/>
</dbReference>
<dbReference type="GO" id="GO:0016020">
    <property type="term" value="C:membrane"/>
    <property type="evidence" value="ECO:0007669"/>
    <property type="project" value="UniProtKB-SubCell"/>
</dbReference>
<dbReference type="InterPro" id="IPR013121">
    <property type="entry name" value="Fe_red_NAD-bd_6"/>
</dbReference>
<keyword evidence="2 6" id="KW-0812">Transmembrane</keyword>
<dbReference type="SUPFAM" id="SSF52343">
    <property type="entry name" value="Ferredoxin reductase-like, C-terminal NADP-linked domain"/>
    <property type="match status" value="1"/>
</dbReference>
<organism evidence="8 9">
    <name type="scientific">Phytophthora oleae</name>
    <dbReference type="NCBI Taxonomy" id="2107226"/>
    <lineage>
        <taxon>Eukaryota</taxon>
        <taxon>Sar</taxon>
        <taxon>Stramenopiles</taxon>
        <taxon>Oomycota</taxon>
        <taxon>Peronosporomycetes</taxon>
        <taxon>Peronosporales</taxon>
        <taxon>Peronosporaceae</taxon>
        <taxon>Phytophthora</taxon>
    </lineage>
</organism>
<dbReference type="InterPro" id="IPR039261">
    <property type="entry name" value="FNR_nucleotide-bd"/>
</dbReference>
<dbReference type="PRINTS" id="PR00466">
    <property type="entry name" value="GP91PHOX"/>
</dbReference>
<proteinExistence type="predicted"/>
<name>A0ABD3FD89_9STRA</name>
<dbReference type="InterPro" id="IPR017938">
    <property type="entry name" value="Riboflavin_synthase-like_b-brl"/>
</dbReference>
<keyword evidence="3 6" id="KW-1133">Transmembrane helix</keyword>
<dbReference type="PANTHER" id="PTHR11972">
    <property type="entry name" value="NADPH OXIDASE"/>
    <property type="match status" value="1"/>
</dbReference>
<dbReference type="Pfam" id="PF08030">
    <property type="entry name" value="NAD_binding_6"/>
    <property type="match status" value="1"/>
</dbReference>
<evidence type="ECO:0000313" key="8">
    <source>
        <dbReference type="EMBL" id="KAL3664386.1"/>
    </source>
</evidence>
<dbReference type="Pfam" id="PF01794">
    <property type="entry name" value="Ferric_reduct"/>
    <property type="match status" value="1"/>
</dbReference>
<gene>
    <name evidence="8" type="ORF">V7S43_010709</name>
</gene>
<dbReference type="PANTHER" id="PTHR11972:SF55">
    <property type="entry name" value="FERRIC REDUCTASE"/>
    <property type="match status" value="1"/>
</dbReference>
<dbReference type="Proteomes" id="UP001632037">
    <property type="component" value="Unassembled WGS sequence"/>
</dbReference>
<dbReference type="SUPFAM" id="SSF63380">
    <property type="entry name" value="Riboflavin synthase domain-like"/>
    <property type="match status" value="1"/>
</dbReference>
<evidence type="ECO:0000256" key="1">
    <source>
        <dbReference type="ARBA" id="ARBA00004141"/>
    </source>
</evidence>
<sequence>MASPVKYTGEASTQCTALNAHSPINQLLRTLEISTMDVSPKASAFQQVFTPSTPDPLPAATPVSSPLNDESWQARGCLPGRLQSLLRSWMVTRWSFSRRVFSVPIPLLTTKFDVKKGDLVLTLPVVILLVVVNAILAGSSSVGGSGTIATLGLLLVFFFAIRNNLLLLELTGISFERALFYHKLFAYTTIVLSLLHGLAYLLAHHHGDERGETSKVATGIVMLVAMGLLFAMSLSFIRRRFFEFFMRVHWILFLVVFIVGMAHGATLALVGIVPWIIDLLFRLVYRARIYKQGSLFKKKDVNSDLIRTGMGIIASDKVSVAVLPGEITRISFPRVRKDTGEISSFNAGQYAFLCIPSISKLQWHPFTISSAPHEDIIFFYIKASGDWTNQVYEAAKKEDFICDILVDGPYGHVSIDIENPEIYSHFALFAGGIGITPMRSILNWLHYKRYTLGRSEIKRVDFVWAIPNHDGIKALMDNAVPNGEESAAPVGYFPCEILRDNASSAFHSEIYVTNAERDVEDPVNQQLGHCLQYGSRFDRVAILRTLGEQAKQDGKDRVAVLACGPIALVRAVLDTSLTLSKVMKVQFDVHTELFEF</sequence>
<dbReference type="InterPro" id="IPR013130">
    <property type="entry name" value="Fe3_Rdtase_TM_dom"/>
</dbReference>
<dbReference type="GO" id="GO:0016491">
    <property type="term" value="F:oxidoreductase activity"/>
    <property type="evidence" value="ECO:0007669"/>
    <property type="project" value="UniProtKB-KW"/>
</dbReference>
<keyword evidence="5 6" id="KW-0472">Membrane</keyword>
<dbReference type="InterPro" id="IPR000778">
    <property type="entry name" value="Cyt_b245_heavy_chain"/>
</dbReference>
<evidence type="ECO:0000313" key="9">
    <source>
        <dbReference type="Proteomes" id="UP001632037"/>
    </source>
</evidence>
<feature type="transmembrane region" description="Helical" evidence="6">
    <location>
        <begin position="142"/>
        <end position="163"/>
    </location>
</feature>
<dbReference type="PROSITE" id="PS51384">
    <property type="entry name" value="FAD_FR"/>
    <property type="match status" value="1"/>
</dbReference>
<evidence type="ECO:0000256" key="4">
    <source>
        <dbReference type="ARBA" id="ARBA00023002"/>
    </source>
</evidence>
<dbReference type="EMBL" id="JBIMZQ010000024">
    <property type="protein sequence ID" value="KAL3664386.1"/>
    <property type="molecule type" value="Genomic_DNA"/>
</dbReference>
<protein>
    <recommendedName>
        <fullName evidence="7">FAD-binding FR-type domain-containing protein</fullName>
    </recommendedName>
</protein>
<evidence type="ECO:0000256" key="3">
    <source>
        <dbReference type="ARBA" id="ARBA00022989"/>
    </source>
</evidence>
<dbReference type="Gene3D" id="2.40.30.10">
    <property type="entry name" value="Translation factors"/>
    <property type="match status" value="1"/>
</dbReference>
<comment type="caution">
    <text evidence="8">The sequence shown here is derived from an EMBL/GenBank/DDBJ whole genome shotgun (WGS) entry which is preliminary data.</text>
</comment>
<keyword evidence="4" id="KW-0560">Oxidoreductase</keyword>
<evidence type="ECO:0000256" key="6">
    <source>
        <dbReference type="SAM" id="Phobius"/>
    </source>
</evidence>
<accession>A0ABD3FD89</accession>
<feature type="domain" description="FAD-binding FR-type" evidence="7">
    <location>
        <begin position="310"/>
        <end position="416"/>
    </location>
</feature>
<evidence type="ECO:0000256" key="2">
    <source>
        <dbReference type="ARBA" id="ARBA00022692"/>
    </source>
</evidence>
<dbReference type="SFLD" id="SFLDG01168">
    <property type="entry name" value="Ferric_reductase_subgroup_(FRE"/>
    <property type="match status" value="1"/>
</dbReference>
<dbReference type="Gene3D" id="3.40.50.80">
    <property type="entry name" value="Nucleotide-binding domain of ferredoxin-NADP reductase (FNR) module"/>
    <property type="match status" value="1"/>
</dbReference>
<dbReference type="InterPro" id="IPR017927">
    <property type="entry name" value="FAD-bd_FR_type"/>
</dbReference>
<evidence type="ECO:0000256" key="5">
    <source>
        <dbReference type="ARBA" id="ARBA00023136"/>
    </source>
</evidence>
<feature type="transmembrane region" description="Helical" evidence="6">
    <location>
        <begin position="184"/>
        <end position="204"/>
    </location>
</feature>
<dbReference type="InterPro" id="IPR013112">
    <property type="entry name" value="FAD-bd_8"/>
</dbReference>
<feature type="transmembrane region" description="Helical" evidence="6">
    <location>
        <begin position="216"/>
        <end position="237"/>
    </location>
</feature>
<feature type="transmembrane region" description="Helical" evidence="6">
    <location>
        <begin position="119"/>
        <end position="136"/>
    </location>
</feature>
<evidence type="ECO:0000259" key="7">
    <source>
        <dbReference type="PROSITE" id="PS51384"/>
    </source>
</evidence>
<dbReference type="AlphaFoldDB" id="A0ABD3FD89"/>
<dbReference type="CDD" id="cd06186">
    <property type="entry name" value="NOX_Duox_like_FAD_NADP"/>
    <property type="match status" value="1"/>
</dbReference>
<dbReference type="Pfam" id="PF08022">
    <property type="entry name" value="FAD_binding_8"/>
    <property type="match status" value="1"/>
</dbReference>
<dbReference type="InterPro" id="IPR050369">
    <property type="entry name" value="RBOH/FRE"/>
</dbReference>
<keyword evidence="9" id="KW-1185">Reference proteome</keyword>